<dbReference type="Proteomes" id="UP001527882">
    <property type="component" value="Unassembled WGS sequence"/>
</dbReference>
<accession>A0ABT4QAH1</accession>
<organism evidence="1 2">
    <name type="scientific">Paenibacillus gyeongsangnamensis</name>
    <dbReference type="NCBI Taxonomy" id="3388067"/>
    <lineage>
        <taxon>Bacteria</taxon>
        <taxon>Bacillati</taxon>
        <taxon>Bacillota</taxon>
        <taxon>Bacilli</taxon>
        <taxon>Bacillales</taxon>
        <taxon>Paenibacillaceae</taxon>
        <taxon>Paenibacillus</taxon>
    </lineage>
</organism>
<name>A0ABT4QAH1_9BACL</name>
<dbReference type="EMBL" id="JAQAGZ010000009">
    <property type="protein sequence ID" value="MCZ8513889.1"/>
    <property type="molecule type" value="Genomic_DNA"/>
</dbReference>
<proteinExistence type="predicted"/>
<reference evidence="1 2" key="1">
    <citation type="submission" date="2022-12" db="EMBL/GenBank/DDBJ databases">
        <title>Draft genome sequence of Paenibacillus sp. dW9.</title>
        <authorList>
            <person name="Choi E.-W."/>
            <person name="Kim D.-U."/>
        </authorList>
    </citation>
    <scope>NUCLEOTIDE SEQUENCE [LARGE SCALE GENOMIC DNA]</scope>
    <source>
        <strain evidence="2">dW9</strain>
    </source>
</reference>
<evidence type="ECO:0000313" key="1">
    <source>
        <dbReference type="EMBL" id="MCZ8513889.1"/>
    </source>
</evidence>
<keyword evidence="2" id="KW-1185">Reference proteome</keyword>
<sequence length="83" mass="8958">MKNDYEKTINDLYTEIENSSVSCRGSKKNLASELPRDECIALLDWDGSELPITVQADLLSLNRSSVLQAGSSLSGGNSPQAPD</sequence>
<gene>
    <name evidence="1" type="ORF">O9H85_15905</name>
</gene>
<dbReference type="RefSeq" id="WP_269882410.1">
    <property type="nucleotide sequence ID" value="NZ_JAQAGZ010000009.1"/>
</dbReference>
<evidence type="ECO:0000313" key="2">
    <source>
        <dbReference type="Proteomes" id="UP001527882"/>
    </source>
</evidence>
<comment type="caution">
    <text evidence="1">The sequence shown here is derived from an EMBL/GenBank/DDBJ whole genome shotgun (WGS) entry which is preliminary data.</text>
</comment>
<protein>
    <submittedName>
        <fullName evidence="1">Uncharacterized protein</fullName>
    </submittedName>
</protein>